<evidence type="ECO:0000313" key="2">
    <source>
        <dbReference type="EMBL" id="PVY45167.1"/>
    </source>
</evidence>
<evidence type="ECO:0000259" key="1">
    <source>
        <dbReference type="Pfam" id="PF00532"/>
    </source>
</evidence>
<feature type="domain" description="Periplasmic binding protein/LacI sugar binding" evidence="1">
    <location>
        <begin position="35"/>
        <end position="136"/>
    </location>
</feature>
<dbReference type="Gene3D" id="3.40.50.2300">
    <property type="match status" value="2"/>
</dbReference>
<accession>A0A2U1B9H4</accession>
<dbReference type="GeneID" id="78294071"/>
<sequence length="256" mass="28697">MRTLGTECQFSLEQYSESLLYKLLADREAPTIWISPEQNEIQAMKKLSDLECSVIAVNRCVSYPGIHSVSVDHTAVGRFAAGELVRAGHRRVCSVYLESEQAFYRKVEAGFTARITEENLPLELGEALVPQTDWHREAATVFRKRLSVGERVFFVHTTALVPLLLEEFAASGLKPGRDVFLLVYGDSFDFENNGVSALRQPGMQLGIIAGKIALRQENKPEYLLTDLELMKRGSLYPTEITHQPRYATTSQEGILS</sequence>
<keyword evidence="3" id="KW-1185">Reference proteome</keyword>
<evidence type="ECO:0000313" key="3">
    <source>
        <dbReference type="Proteomes" id="UP000245959"/>
    </source>
</evidence>
<dbReference type="InterPro" id="IPR001761">
    <property type="entry name" value="Peripla_BP/Lac1_sug-bd_dom"/>
</dbReference>
<organism evidence="2 3">
    <name type="scientific">Victivallis vadensis</name>
    <dbReference type="NCBI Taxonomy" id="172901"/>
    <lineage>
        <taxon>Bacteria</taxon>
        <taxon>Pseudomonadati</taxon>
        <taxon>Lentisphaerota</taxon>
        <taxon>Lentisphaeria</taxon>
        <taxon>Victivallales</taxon>
        <taxon>Victivallaceae</taxon>
        <taxon>Victivallis</taxon>
    </lineage>
</organism>
<comment type="caution">
    <text evidence="2">The sequence shown here is derived from an EMBL/GenBank/DDBJ whole genome shotgun (WGS) entry which is preliminary data.</text>
</comment>
<gene>
    <name evidence="2" type="ORF">C8D82_10381</name>
</gene>
<name>A0A2U1B9H4_9BACT</name>
<reference evidence="2 3" key="1">
    <citation type="submission" date="2018-04" db="EMBL/GenBank/DDBJ databases">
        <title>Genomic Encyclopedia of Type Strains, Phase IV (KMG-IV): sequencing the most valuable type-strain genomes for metagenomic binning, comparative biology and taxonomic classification.</title>
        <authorList>
            <person name="Goeker M."/>
        </authorList>
    </citation>
    <scope>NUCLEOTIDE SEQUENCE [LARGE SCALE GENOMIC DNA]</scope>
    <source>
        <strain evidence="2 3">DSM 14823</strain>
    </source>
</reference>
<dbReference type="Pfam" id="PF00532">
    <property type="entry name" value="Peripla_BP_1"/>
    <property type="match status" value="1"/>
</dbReference>
<dbReference type="Proteomes" id="UP000245959">
    <property type="component" value="Unassembled WGS sequence"/>
</dbReference>
<dbReference type="EMBL" id="QEKH01000003">
    <property type="protein sequence ID" value="PVY45167.1"/>
    <property type="molecule type" value="Genomic_DNA"/>
</dbReference>
<proteinExistence type="predicted"/>
<dbReference type="RefSeq" id="WP_116882740.1">
    <property type="nucleotide sequence ID" value="NZ_CABMMC010000059.1"/>
</dbReference>
<dbReference type="SUPFAM" id="SSF53822">
    <property type="entry name" value="Periplasmic binding protein-like I"/>
    <property type="match status" value="1"/>
</dbReference>
<protein>
    <submittedName>
        <fullName evidence="2">LacI family sugar-binding protein</fullName>
    </submittedName>
</protein>
<dbReference type="InterPro" id="IPR028082">
    <property type="entry name" value="Peripla_BP_I"/>
</dbReference>
<dbReference type="AlphaFoldDB" id="A0A2U1B9H4"/>